<reference evidence="2 3" key="1">
    <citation type="journal article" date="2020" name="Biotechnol. Biofuels">
        <title>New insights from the biogas microbiome by comprehensive genome-resolved metagenomics of nearly 1600 species originating from multiple anaerobic digesters.</title>
        <authorList>
            <person name="Campanaro S."/>
            <person name="Treu L."/>
            <person name="Rodriguez-R L.M."/>
            <person name="Kovalovszki A."/>
            <person name="Ziels R.M."/>
            <person name="Maus I."/>
            <person name="Zhu X."/>
            <person name="Kougias P.G."/>
            <person name="Basile A."/>
            <person name="Luo G."/>
            <person name="Schluter A."/>
            <person name="Konstantinidis K.T."/>
            <person name="Angelidaki I."/>
        </authorList>
    </citation>
    <scope>NUCLEOTIDE SEQUENCE [LARGE SCALE GENOMIC DNA]</scope>
    <source>
        <strain evidence="2">AS27yjCOA_65</strain>
    </source>
</reference>
<protein>
    <submittedName>
        <fullName evidence="2">Type II toxin-antitoxin system VapC family toxin</fullName>
    </submittedName>
</protein>
<dbReference type="SUPFAM" id="SSF88723">
    <property type="entry name" value="PIN domain-like"/>
    <property type="match status" value="1"/>
</dbReference>
<organism evidence="2 3">
    <name type="scientific">SAR324 cluster bacterium</name>
    <dbReference type="NCBI Taxonomy" id="2024889"/>
    <lineage>
        <taxon>Bacteria</taxon>
        <taxon>Deltaproteobacteria</taxon>
        <taxon>SAR324 cluster</taxon>
    </lineage>
</organism>
<name>A0A7X9IMI3_9DELT</name>
<feature type="domain" description="PIN" evidence="1">
    <location>
        <begin position="26"/>
        <end position="117"/>
    </location>
</feature>
<evidence type="ECO:0000259" key="1">
    <source>
        <dbReference type="Pfam" id="PF01850"/>
    </source>
</evidence>
<proteinExistence type="predicted"/>
<evidence type="ECO:0000313" key="2">
    <source>
        <dbReference type="EMBL" id="NMC64065.1"/>
    </source>
</evidence>
<sequence>MYYIEANPKYLSFLNAFFRANSKGDFLIVTSTITLLEVLVHPLRLLEVELAQKYENILRNSTGIELISTRAEIAVKAAELRAKSGLRTPDAIQIATALWAGADYFLSNDKELKRIKEIEVLMLSG</sequence>
<dbReference type="InterPro" id="IPR029060">
    <property type="entry name" value="PIN-like_dom_sf"/>
</dbReference>
<accession>A0A7X9IMI3</accession>
<comment type="caution">
    <text evidence="2">The sequence shown here is derived from an EMBL/GenBank/DDBJ whole genome shotgun (WGS) entry which is preliminary data.</text>
</comment>
<gene>
    <name evidence="2" type="ORF">GYA55_12955</name>
</gene>
<dbReference type="Gene3D" id="3.40.50.1010">
    <property type="entry name" value="5'-nuclease"/>
    <property type="match status" value="1"/>
</dbReference>
<dbReference type="Pfam" id="PF01850">
    <property type="entry name" value="PIN"/>
    <property type="match status" value="1"/>
</dbReference>
<evidence type="ECO:0000313" key="3">
    <source>
        <dbReference type="Proteomes" id="UP000524246"/>
    </source>
</evidence>
<dbReference type="EMBL" id="JAAZON010000594">
    <property type="protein sequence ID" value="NMC64065.1"/>
    <property type="molecule type" value="Genomic_DNA"/>
</dbReference>
<dbReference type="InterPro" id="IPR002716">
    <property type="entry name" value="PIN_dom"/>
</dbReference>
<dbReference type="AlphaFoldDB" id="A0A7X9IMI3"/>
<dbReference type="Proteomes" id="UP000524246">
    <property type="component" value="Unassembled WGS sequence"/>
</dbReference>